<sequence>MLLAATQPAQMRFDFARRTFGRSTAGWVVREEAIMGTAIRVELWAEDRRQGEAAAAAVMDEMHRIDRTYSPHKAGSELSRINREAGTRAVPLSEETCGLVERALAFSRLTDGAFDISYAAAGRLYDYRQRQRPTAEALAAARAAVGWQHLLLDSTARTLRFGREGMCIDLGGFAKGHAVDRAAAALRQRGVQHAYVAAGGDSRVIGSRRDTNAQGVTEQRPWTVAIRDPRRAGEVVAVLPLEDCSVSTSGDYERYFDDGAERVHHLLDPATGRSPQHVHSVTVISADGLTSEALSKAVFVMGVERGLALVNSLQGVDAVVVDASGALHASAGLLHGGPAAPVTRQ</sequence>
<evidence type="ECO:0000256" key="5">
    <source>
        <dbReference type="ARBA" id="ARBA00022723"/>
    </source>
</evidence>
<evidence type="ECO:0000256" key="8">
    <source>
        <dbReference type="ARBA" id="ARBA00031306"/>
    </source>
</evidence>
<keyword evidence="13" id="KW-1185">Reference proteome</keyword>
<evidence type="ECO:0000256" key="1">
    <source>
        <dbReference type="ARBA" id="ARBA00011955"/>
    </source>
</evidence>
<evidence type="ECO:0000256" key="10">
    <source>
        <dbReference type="PIRNR" id="PIRNR006268"/>
    </source>
</evidence>
<dbReference type="GO" id="GO:0016740">
    <property type="term" value="F:transferase activity"/>
    <property type="evidence" value="ECO:0007669"/>
    <property type="project" value="UniProtKB-UniRule"/>
</dbReference>
<evidence type="ECO:0000256" key="9">
    <source>
        <dbReference type="ARBA" id="ARBA00048540"/>
    </source>
</evidence>
<evidence type="ECO:0000256" key="4">
    <source>
        <dbReference type="ARBA" id="ARBA00022679"/>
    </source>
</evidence>
<keyword evidence="4 10" id="KW-0808">Transferase</keyword>
<evidence type="ECO:0000313" key="12">
    <source>
        <dbReference type="EMBL" id="RVU49719.1"/>
    </source>
</evidence>
<evidence type="ECO:0000256" key="6">
    <source>
        <dbReference type="ARBA" id="ARBA00022827"/>
    </source>
</evidence>
<dbReference type="EC" id="2.7.1.180" evidence="1 10"/>
<dbReference type="Pfam" id="PF02424">
    <property type="entry name" value="ApbE"/>
    <property type="match status" value="1"/>
</dbReference>
<evidence type="ECO:0000313" key="13">
    <source>
        <dbReference type="Proteomes" id="UP000285575"/>
    </source>
</evidence>
<comment type="catalytic activity">
    <reaction evidence="9 10">
        <text>L-threonyl-[protein] + FAD = FMN-L-threonyl-[protein] + AMP + H(+)</text>
        <dbReference type="Rhea" id="RHEA:36847"/>
        <dbReference type="Rhea" id="RHEA-COMP:11060"/>
        <dbReference type="Rhea" id="RHEA-COMP:11061"/>
        <dbReference type="ChEBI" id="CHEBI:15378"/>
        <dbReference type="ChEBI" id="CHEBI:30013"/>
        <dbReference type="ChEBI" id="CHEBI:57692"/>
        <dbReference type="ChEBI" id="CHEBI:74257"/>
        <dbReference type="ChEBI" id="CHEBI:456215"/>
        <dbReference type="EC" id="2.7.1.180"/>
    </reaction>
</comment>
<dbReference type="GO" id="GO:0046872">
    <property type="term" value="F:metal ion binding"/>
    <property type="evidence" value="ECO:0007669"/>
    <property type="project" value="UniProtKB-UniRule"/>
</dbReference>
<reference evidence="12 13" key="1">
    <citation type="submission" date="2019-01" db="EMBL/GenBank/DDBJ databases">
        <authorList>
            <person name="Chen W.-M."/>
        </authorList>
    </citation>
    <scope>NUCLEOTIDE SEQUENCE [LARGE SCALE GENOMIC DNA]</scope>
    <source>
        <strain evidence="12 13">KYPY4</strain>
    </source>
</reference>
<feature type="binding site" evidence="11">
    <location>
        <position position="172"/>
    </location>
    <ligand>
        <name>Mg(2+)</name>
        <dbReference type="ChEBI" id="CHEBI:18420"/>
    </ligand>
</feature>
<dbReference type="InterPro" id="IPR024932">
    <property type="entry name" value="ApbE"/>
</dbReference>
<dbReference type="AlphaFoldDB" id="A0A437RSI8"/>
<gene>
    <name evidence="12" type="ORF">EOE66_03985</name>
</gene>
<dbReference type="PIRSF" id="PIRSF006268">
    <property type="entry name" value="ApbE"/>
    <property type="match status" value="1"/>
</dbReference>
<comment type="cofactor">
    <cofactor evidence="11">
        <name>Mg(2+)</name>
        <dbReference type="ChEBI" id="CHEBI:18420"/>
    </cofactor>
    <cofactor evidence="11">
        <name>Mn(2+)</name>
        <dbReference type="ChEBI" id="CHEBI:29035"/>
    </cofactor>
    <text evidence="11">Magnesium. Can also use manganese.</text>
</comment>
<comment type="caution">
    <text evidence="12">The sequence shown here is derived from an EMBL/GenBank/DDBJ whole genome shotgun (WGS) entry which is preliminary data.</text>
</comment>
<dbReference type="EMBL" id="SACR01000001">
    <property type="protein sequence ID" value="RVU49719.1"/>
    <property type="molecule type" value="Genomic_DNA"/>
</dbReference>
<dbReference type="PANTHER" id="PTHR30040">
    <property type="entry name" value="THIAMINE BIOSYNTHESIS LIPOPROTEIN APBE"/>
    <property type="match status" value="1"/>
</dbReference>
<keyword evidence="3 10" id="KW-0285">Flavoprotein</keyword>
<evidence type="ECO:0000256" key="3">
    <source>
        <dbReference type="ARBA" id="ARBA00022630"/>
    </source>
</evidence>
<evidence type="ECO:0000256" key="2">
    <source>
        <dbReference type="ARBA" id="ARBA00016337"/>
    </source>
</evidence>
<keyword evidence="7 10" id="KW-0460">Magnesium</keyword>
<dbReference type="OrthoDB" id="9778595at2"/>
<accession>A0A437RSI8</accession>
<name>A0A437RSI8_9BURK</name>
<comment type="similarity">
    <text evidence="10">Belongs to the ApbE family.</text>
</comment>
<dbReference type="InterPro" id="IPR003374">
    <property type="entry name" value="ApbE-like_sf"/>
</dbReference>
<keyword evidence="5 10" id="KW-0479">Metal-binding</keyword>
<dbReference type="SUPFAM" id="SSF143631">
    <property type="entry name" value="ApbE-like"/>
    <property type="match status" value="1"/>
</dbReference>
<dbReference type="Proteomes" id="UP000285575">
    <property type="component" value="Unassembled WGS sequence"/>
</dbReference>
<dbReference type="PANTHER" id="PTHR30040:SF2">
    <property type="entry name" value="FAD:PROTEIN FMN TRANSFERASE"/>
    <property type="match status" value="1"/>
</dbReference>
<dbReference type="Gene3D" id="3.10.520.10">
    <property type="entry name" value="ApbE-like domains"/>
    <property type="match status" value="1"/>
</dbReference>
<organism evidence="12 13">
    <name type="scientific">Rubrivivax rivuli</name>
    <dbReference type="NCBI Taxonomy" id="1862385"/>
    <lineage>
        <taxon>Bacteria</taxon>
        <taxon>Pseudomonadati</taxon>
        <taxon>Pseudomonadota</taxon>
        <taxon>Betaproteobacteria</taxon>
        <taxon>Burkholderiales</taxon>
        <taxon>Sphaerotilaceae</taxon>
        <taxon>Rubrivivax</taxon>
    </lineage>
</organism>
<evidence type="ECO:0000256" key="11">
    <source>
        <dbReference type="PIRSR" id="PIRSR006268-2"/>
    </source>
</evidence>
<proteinExistence type="inferred from homology"/>
<dbReference type="RefSeq" id="WP_128227352.1">
    <property type="nucleotide sequence ID" value="NZ_SACR01000001.1"/>
</dbReference>
<evidence type="ECO:0000256" key="7">
    <source>
        <dbReference type="ARBA" id="ARBA00022842"/>
    </source>
</evidence>
<keyword evidence="6 10" id="KW-0274">FAD</keyword>
<protein>
    <recommendedName>
        <fullName evidence="2 10">FAD:protein FMN transferase</fullName>
        <ecNumber evidence="1 10">2.7.1.180</ecNumber>
    </recommendedName>
    <alternativeName>
        <fullName evidence="8 10">Flavin transferase</fullName>
    </alternativeName>
</protein>